<dbReference type="EMBL" id="ML975161">
    <property type="protein sequence ID" value="KAF1811619.1"/>
    <property type="molecule type" value="Genomic_DNA"/>
</dbReference>
<proteinExistence type="predicted"/>
<reference evidence="4" key="3">
    <citation type="submission" date="2025-04" db="UniProtKB">
        <authorList>
            <consortium name="RefSeq"/>
        </authorList>
    </citation>
    <scope>IDENTIFICATION</scope>
    <source>
        <strain evidence="4">CBS 781.70</strain>
    </source>
</reference>
<sequence length="566" mass="61558">MNSIQPTGTSPQTNSSWLAFGCCAPHPSGDERRLVHGANKSFDYSESVCYEQPRQVDRPYMDAYCYGPRTRQSHMPQWASSGRDLAARASSRSRQGLSQIRARSRSRNRKVPLIISPPTDFRRGNHIPRRRRSFRPLELSIYMPSCRLSPLPDFSCWDELPEGLSIPRQALLREPSISSTRQDVYDDFDGETGETSPEESLRELRCMSIGSDSTLHDSLSLPAADPASFIFPEPPRSAVVNRPRRSSSLAGSALASPLPSLSSPPPSAGRFRIRSNTSPASTSRPRGQKSSKGDIDEAIRELNTIVEERRLDAIRSGNGSRIAMPTAPHAPGTLQHIPAIAPAMRVRARSETLSDIGSALSTPLGPKRLHPAAEAVEDDDTPSEVGTVDDETELDATPSDSRPGLRKFPQWLKRTPSVPSLGPTSAHDPPQPFYQCIPPGHGIPLQPLHSPSHHQPTRMALRGNPVSPMHPGRPRRRTSGSSIDSVDSLSSLPSLSPSSSPSMSENATMVTSPCSPAIGEGGVVFPLPPTTSAVRLAKLQQTEEQERQKVMLSPTAHDRAIVGLAF</sequence>
<evidence type="ECO:0000313" key="3">
    <source>
        <dbReference type="Proteomes" id="UP000504638"/>
    </source>
</evidence>
<evidence type="ECO:0000313" key="2">
    <source>
        <dbReference type="EMBL" id="KAF1811619.1"/>
    </source>
</evidence>
<dbReference type="OrthoDB" id="3595619at2759"/>
<feature type="region of interest" description="Disordered" evidence="1">
    <location>
        <begin position="372"/>
        <end position="514"/>
    </location>
</feature>
<dbReference type="Proteomes" id="UP000504638">
    <property type="component" value="Unplaced"/>
</dbReference>
<name>A0A6G1G1D9_9PEZI</name>
<dbReference type="GeneID" id="54418733"/>
<feature type="region of interest" description="Disordered" evidence="1">
    <location>
        <begin position="250"/>
        <end position="296"/>
    </location>
</feature>
<organism evidence="2">
    <name type="scientific">Eremomyces bilateralis CBS 781.70</name>
    <dbReference type="NCBI Taxonomy" id="1392243"/>
    <lineage>
        <taxon>Eukaryota</taxon>
        <taxon>Fungi</taxon>
        <taxon>Dikarya</taxon>
        <taxon>Ascomycota</taxon>
        <taxon>Pezizomycotina</taxon>
        <taxon>Dothideomycetes</taxon>
        <taxon>Dothideomycetes incertae sedis</taxon>
        <taxon>Eremomycetales</taxon>
        <taxon>Eremomycetaceae</taxon>
        <taxon>Eremomyces</taxon>
    </lineage>
</organism>
<feature type="compositionally biased region" description="Low complexity" evidence="1">
    <location>
        <begin position="479"/>
        <end position="504"/>
    </location>
</feature>
<reference evidence="2 4" key="1">
    <citation type="submission" date="2020-01" db="EMBL/GenBank/DDBJ databases">
        <authorList>
            <consortium name="DOE Joint Genome Institute"/>
            <person name="Haridas S."/>
            <person name="Albert R."/>
            <person name="Binder M."/>
            <person name="Bloem J."/>
            <person name="Labutti K."/>
            <person name="Salamov A."/>
            <person name="Andreopoulos B."/>
            <person name="Baker S.E."/>
            <person name="Barry K."/>
            <person name="Bills G."/>
            <person name="Bluhm B.H."/>
            <person name="Cannon C."/>
            <person name="Castanera R."/>
            <person name="Culley D.E."/>
            <person name="Daum C."/>
            <person name="Ezra D."/>
            <person name="Gonzalez J.B."/>
            <person name="Henrissat B."/>
            <person name="Kuo A."/>
            <person name="Liang C."/>
            <person name="Lipzen A."/>
            <person name="Lutzoni F."/>
            <person name="Magnuson J."/>
            <person name="Mondo S."/>
            <person name="Nolan M."/>
            <person name="Ohm R."/>
            <person name="Pangilinan J."/>
            <person name="Park H.-J."/>
            <person name="Ramirez L."/>
            <person name="Alfaro M."/>
            <person name="Sun H."/>
            <person name="Tritt A."/>
            <person name="Yoshinaga Y."/>
            <person name="Zwiers L.-H."/>
            <person name="Turgeon B.G."/>
            <person name="Goodwin S.B."/>
            <person name="Spatafora J.W."/>
            <person name="Crous P.W."/>
            <person name="Grigoriev I.V."/>
        </authorList>
    </citation>
    <scope>NUCLEOTIDE SEQUENCE</scope>
    <source>
        <strain evidence="2 4">CBS 781.70</strain>
    </source>
</reference>
<feature type="compositionally biased region" description="Polar residues" evidence="1">
    <location>
        <begin position="274"/>
        <end position="290"/>
    </location>
</feature>
<accession>A0A6G1G1D9</accession>
<feature type="region of interest" description="Disordered" evidence="1">
    <location>
        <begin position="182"/>
        <end position="201"/>
    </location>
</feature>
<reference evidence="4" key="2">
    <citation type="submission" date="2020-04" db="EMBL/GenBank/DDBJ databases">
        <authorList>
            <consortium name="NCBI Genome Project"/>
        </authorList>
    </citation>
    <scope>NUCLEOTIDE SEQUENCE</scope>
    <source>
        <strain evidence="4">CBS 781.70</strain>
    </source>
</reference>
<evidence type="ECO:0000313" key="4">
    <source>
        <dbReference type="RefSeq" id="XP_033533250.1"/>
    </source>
</evidence>
<dbReference type="RefSeq" id="XP_033533250.1">
    <property type="nucleotide sequence ID" value="XM_033678163.1"/>
</dbReference>
<protein>
    <submittedName>
        <fullName evidence="2 4">Uncharacterized protein</fullName>
    </submittedName>
</protein>
<feature type="compositionally biased region" description="Low complexity" evidence="1">
    <location>
        <begin position="250"/>
        <end position="261"/>
    </location>
</feature>
<keyword evidence="3" id="KW-1185">Reference proteome</keyword>
<feature type="compositionally biased region" description="Acidic residues" evidence="1">
    <location>
        <begin position="375"/>
        <end position="394"/>
    </location>
</feature>
<evidence type="ECO:0000256" key="1">
    <source>
        <dbReference type="SAM" id="MobiDB-lite"/>
    </source>
</evidence>
<dbReference type="AlphaFoldDB" id="A0A6G1G1D9"/>
<gene>
    <name evidence="2 4" type="ORF">P152DRAFT_450309</name>
</gene>
<feature type="compositionally biased region" description="Polar residues" evidence="1">
    <location>
        <begin position="505"/>
        <end position="514"/>
    </location>
</feature>